<reference evidence="4" key="1">
    <citation type="journal article" date="2019" name="Int. J. Syst. Evol. Microbiol.">
        <title>The Global Catalogue of Microorganisms (GCM) 10K type strain sequencing project: providing services to taxonomists for standard genome sequencing and annotation.</title>
        <authorList>
            <consortium name="The Broad Institute Genomics Platform"/>
            <consortium name="The Broad Institute Genome Sequencing Center for Infectious Disease"/>
            <person name="Wu L."/>
            <person name="Ma J."/>
        </authorList>
    </citation>
    <scope>NUCLEOTIDE SEQUENCE [LARGE SCALE GENOMIC DNA]</scope>
    <source>
        <strain evidence="4">CGMCC 4.1469</strain>
    </source>
</reference>
<evidence type="ECO:0000313" key="4">
    <source>
        <dbReference type="Proteomes" id="UP001596052"/>
    </source>
</evidence>
<proteinExistence type="predicted"/>
<feature type="chain" id="PRO_5045417587" evidence="1">
    <location>
        <begin position="20"/>
        <end position="352"/>
    </location>
</feature>
<dbReference type="InterPro" id="IPR001466">
    <property type="entry name" value="Beta-lactam-related"/>
</dbReference>
<feature type="signal peptide" evidence="1">
    <location>
        <begin position="1"/>
        <end position="19"/>
    </location>
</feature>
<accession>A0ABW0KP80</accession>
<dbReference type="SUPFAM" id="SSF56601">
    <property type="entry name" value="beta-lactamase/transpeptidase-like"/>
    <property type="match status" value="1"/>
</dbReference>
<evidence type="ECO:0000256" key="1">
    <source>
        <dbReference type="SAM" id="SignalP"/>
    </source>
</evidence>
<name>A0ABW0KP80_9BACT</name>
<keyword evidence="3" id="KW-0378">Hydrolase</keyword>
<dbReference type="Proteomes" id="UP001596052">
    <property type="component" value="Unassembled WGS sequence"/>
</dbReference>
<feature type="domain" description="Beta-lactamase-related" evidence="2">
    <location>
        <begin position="29"/>
        <end position="330"/>
    </location>
</feature>
<evidence type="ECO:0000259" key="2">
    <source>
        <dbReference type="Pfam" id="PF00144"/>
    </source>
</evidence>
<dbReference type="Gene3D" id="3.40.710.10">
    <property type="entry name" value="DD-peptidase/beta-lactamase superfamily"/>
    <property type="match status" value="1"/>
</dbReference>
<dbReference type="GO" id="GO:0016787">
    <property type="term" value="F:hydrolase activity"/>
    <property type="evidence" value="ECO:0007669"/>
    <property type="project" value="UniProtKB-KW"/>
</dbReference>
<gene>
    <name evidence="3" type="ORF">ACFQDI_09490</name>
</gene>
<keyword evidence="1" id="KW-0732">Signal</keyword>
<keyword evidence="4" id="KW-1185">Reference proteome</keyword>
<dbReference type="EC" id="3.-.-.-" evidence="3"/>
<dbReference type="RefSeq" id="WP_377165821.1">
    <property type="nucleotide sequence ID" value="NZ_JBHSMQ010000003.1"/>
</dbReference>
<dbReference type="Pfam" id="PF00144">
    <property type="entry name" value="Beta-lactamase"/>
    <property type="match status" value="1"/>
</dbReference>
<evidence type="ECO:0000313" key="3">
    <source>
        <dbReference type="EMBL" id="MFC5455085.1"/>
    </source>
</evidence>
<comment type="caution">
    <text evidence="3">The sequence shown here is derived from an EMBL/GenBank/DDBJ whole genome shotgun (WGS) entry which is preliminary data.</text>
</comment>
<sequence length="352" mass="38428">MKRRAFVSSLAAWPVAAYALPLSEEQKIRAIAEGFLREHGIQGMAIAYGRDGKIDFEAGYGFADADGMETVTPQHRFRIASISKPITATAVMKCIEEGRLKPESTVFGPQGILGGGYSGEVAAITVDQLLTHTSGGWANDKNDPMFQNPQMNHAELIAWALANQMQTHKPGEHFAYSNFGYCVLGRVLEKVYGQTYETLVQKRQLEPCGITNMQIGGNTVAERRQQEVMYVTPKAGAAYRMNVSRMDSHGGWISTAGDLVRFASQLPVLLKPESVRSMTTPGAYSGYARGWNVNKAPNWWHIGSLPGTTTIMVHTAKGLCWAGLLNGRSEGLGLALDKLMWQMGGTVKAWGL</sequence>
<dbReference type="PANTHER" id="PTHR46825">
    <property type="entry name" value="D-ALANYL-D-ALANINE-CARBOXYPEPTIDASE/ENDOPEPTIDASE AMPH"/>
    <property type="match status" value="1"/>
</dbReference>
<dbReference type="InterPro" id="IPR050491">
    <property type="entry name" value="AmpC-like"/>
</dbReference>
<dbReference type="InterPro" id="IPR012338">
    <property type="entry name" value="Beta-lactam/transpept-like"/>
</dbReference>
<protein>
    <submittedName>
        <fullName evidence="3">Serine hydrolase domain-containing protein</fullName>
        <ecNumber evidence="3">3.-.-.-</ecNumber>
    </submittedName>
</protein>
<dbReference type="EMBL" id="JBHSMQ010000003">
    <property type="protein sequence ID" value="MFC5455085.1"/>
    <property type="molecule type" value="Genomic_DNA"/>
</dbReference>
<dbReference type="PANTHER" id="PTHR46825:SF7">
    <property type="entry name" value="D-ALANYL-D-ALANINE CARBOXYPEPTIDASE"/>
    <property type="match status" value="1"/>
</dbReference>
<organism evidence="3 4">
    <name type="scientific">Prosthecobacter fluviatilis</name>
    <dbReference type="NCBI Taxonomy" id="445931"/>
    <lineage>
        <taxon>Bacteria</taxon>
        <taxon>Pseudomonadati</taxon>
        <taxon>Verrucomicrobiota</taxon>
        <taxon>Verrucomicrobiia</taxon>
        <taxon>Verrucomicrobiales</taxon>
        <taxon>Verrucomicrobiaceae</taxon>
        <taxon>Prosthecobacter</taxon>
    </lineage>
</organism>